<dbReference type="AlphaFoldDB" id="A0A9D1HY03"/>
<protein>
    <submittedName>
        <fullName evidence="1">Uncharacterized protein</fullName>
    </submittedName>
</protein>
<name>A0A9D1HY03_9ACTN</name>
<evidence type="ECO:0000313" key="1">
    <source>
        <dbReference type="EMBL" id="HIU24673.1"/>
    </source>
</evidence>
<dbReference type="Proteomes" id="UP000824078">
    <property type="component" value="Unassembled WGS sequence"/>
</dbReference>
<comment type="caution">
    <text evidence="1">The sequence shown here is derived from an EMBL/GenBank/DDBJ whole genome shotgun (WGS) entry which is preliminary data.</text>
</comment>
<sequence>MRYDFKPEYQFFEQKFTGSSPEMVESLVARFLVEIPRIAEEEWGIPITVRRDDIDAGGLMGGLKKLAKVSDGSENMMPTIVISSNDHKEYARVIVVFKPMGRVCDFQICQYGPVSGNYQRVVQRKLLANKRAFEEEKNFYEAMIQIARDLMCQ</sequence>
<evidence type="ECO:0000313" key="2">
    <source>
        <dbReference type="Proteomes" id="UP000824078"/>
    </source>
</evidence>
<proteinExistence type="predicted"/>
<reference evidence="1" key="1">
    <citation type="submission" date="2020-10" db="EMBL/GenBank/DDBJ databases">
        <authorList>
            <person name="Gilroy R."/>
        </authorList>
    </citation>
    <scope>NUCLEOTIDE SEQUENCE</scope>
    <source>
        <strain evidence="1">ChiHjej12B11-29160</strain>
    </source>
</reference>
<dbReference type="EMBL" id="DVMQ01000018">
    <property type="protein sequence ID" value="HIU24673.1"/>
    <property type="molecule type" value="Genomic_DNA"/>
</dbReference>
<organism evidence="1 2">
    <name type="scientific">Candidatus Coprovicinus avistercoris</name>
    <dbReference type="NCBI Taxonomy" id="2840754"/>
    <lineage>
        <taxon>Bacteria</taxon>
        <taxon>Bacillati</taxon>
        <taxon>Actinomycetota</taxon>
        <taxon>Coriobacteriia</taxon>
        <taxon>Coriobacteriales</taxon>
        <taxon>Coriobacteriaceae</taxon>
        <taxon>Coriobacteriaceae incertae sedis</taxon>
        <taxon>Candidatus Coprovicinus</taxon>
    </lineage>
</organism>
<gene>
    <name evidence="1" type="ORF">IAD17_07105</name>
</gene>
<accession>A0A9D1HY03</accession>
<reference evidence="1" key="2">
    <citation type="journal article" date="2021" name="PeerJ">
        <title>Extensive microbial diversity within the chicken gut microbiome revealed by metagenomics and culture.</title>
        <authorList>
            <person name="Gilroy R."/>
            <person name="Ravi A."/>
            <person name="Getino M."/>
            <person name="Pursley I."/>
            <person name="Horton D.L."/>
            <person name="Alikhan N.F."/>
            <person name="Baker D."/>
            <person name="Gharbi K."/>
            <person name="Hall N."/>
            <person name="Watson M."/>
            <person name="Adriaenssens E.M."/>
            <person name="Foster-Nyarko E."/>
            <person name="Jarju S."/>
            <person name="Secka A."/>
            <person name="Antonio M."/>
            <person name="Oren A."/>
            <person name="Chaudhuri R.R."/>
            <person name="La Ragione R."/>
            <person name="Hildebrand F."/>
            <person name="Pallen M.J."/>
        </authorList>
    </citation>
    <scope>NUCLEOTIDE SEQUENCE</scope>
    <source>
        <strain evidence="1">ChiHjej12B11-29160</strain>
    </source>
</reference>